<reference evidence="1" key="2">
    <citation type="submission" date="2025-08" db="UniProtKB">
        <authorList>
            <consortium name="Ensembl"/>
        </authorList>
    </citation>
    <scope>IDENTIFICATION</scope>
</reference>
<reference evidence="1 2" key="1">
    <citation type="submission" date="2020-05" db="EMBL/GenBank/DDBJ databases">
        <title>Electrophorus electricus (electric eel) genome, fEleEle1, primary haplotype.</title>
        <authorList>
            <person name="Myers G."/>
            <person name="Meyer A."/>
            <person name="Fedrigo O."/>
            <person name="Formenti G."/>
            <person name="Rhie A."/>
            <person name="Tracey A."/>
            <person name="Sims Y."/>
            <person name="Jarvis E.D."/>
        </authorList>
    </citation>
    <scope>NUCLEOTIDE SEQUENCE [LARGE SCALE GENOMIC DNA]</scope>
</reference>
<dbReference type="Ensembl" id="ENSEEET00000059929.1">
    <property type="protein sequence ID" value="ENSEEEP00000053254.1"/>
    <property type="gene ID" value="ENSEEEG00000028271.1"/>
</dbReference>
<accession>A0AAY5E9Q0</accession>
<name>A0AAY5E9Q0_ELEEL</name>
<organism evidence="1 2">
    <name type="scientific">Electrophorus electricus</name>
    <name type="common">Electric eel</name>
    <name type="synonym">Gymnotus electricus</name>
    <dbReference type="NCBI Taxonomy" id="8005"/>
    <lineage>
        <taxon>Eukaryota</taxon>
        <taxon>Metazoa</taxon>
        <taxon>Chordata</taxon>
        <taxon>Craniata</taxon>
        <taxon>Vertebrata</taxon>
        <taxon>Euteleostomi</taxon>
        <taxon>Actinopterygii</taxon>
        <taxon>Neopterygii</taxon>
        <taxon>Teleostei</taxon>
        <taxon>Ostariophysi</taxon>
        <taxon>Gymnotiformes</taxon>
        <taxon>Gymnotoidei</taxon>
        <taxon>Gymnotidae</taxon>
        <taxon>Electrophorus</taxon>
    </lineage>
</organism>
<protein>
    <recommendedName>
        <fullName evidence="3">VLIG-type G domain-containing protein</fullName>
    </recommendedName>
</protein>
<sequence>MQQSQYFNIFKNYCRGATSTAVFGEFIVEKLEPSILQAAYDQTAIDLTEKMKCEVPAFSGNRSNLEKHILTSLAEEENFENYIEYIHKPKEHFNGFITKEVNNYIFKENCPEALKTIKTNIKSKGKCVIDAVNETTKEVKNNDGDINIWLQYLSRKLKDEVQFKEKSCINQNEITDLDFLQNVVNKGLTSSMLKLCNSIICSSDLRLEMFRKKPDQILIEHLCRCCWVQCPFCNAICTNTMEDHAGDHMMPYWKWFVCRFQEDLEKHYKKQFKGPGEIPDEWKTCTKDEAIRSLNVL</sequence>
<keyword evidence="2" id="KW-1185">Reference proteome</keyword>
<evidence type="ECO:0000313" key="1">
    <source>
        <dbReference type="Ensembl" id="ENSEEEP00000053254.1"/>
    </source>
</evidence>
<dbReference type="AlphaFoldDB" id="A0AAY5E9Q0"/>
<evidence type="ECO:0000313" key="2">
    <source>
        <dbReference type="Proteomes" id="UP000314983"/>
    </source>
</evidence>
<evidence type="ECO:0008006" key="3">
    <source>
        <dbReference type="Google" id="ProtNLM"/>
    </source>
</evidence>
<dbReference type="Proteomes" id="UP000314983">
    <property type="component" value="Chromosome 4"/>
</dbReference>
<proteinExistence type="predicted"/>
<dbReference type="PANTHER" id="PTHR22796:SF6">
    <property type="entry name" value="INTERFERON-INDUCED VERY LARGE GTPASE 1-RELATED"/>
    <property type="match status" value="1"/>
</dbReference>
<dbReference type="PANTHER" id="PTHR22796">
    <property type="entry name" value="URG4-RELATED"/>
    <property type="match status" value="1"/>
</dbReference>
<dbReference type="GeneTree" id="ENSGT00940000154393"/>
<reference evidence="1" key="3">
    <citation type="submission" date="2025-09" db="UniProtKB">
        <authorList>
            <consortium name="Ensembl"/>
        </authorList>
    </citation>
    <scope>IDENTIFICATION</scope>
</reference>